<keyword evidence="3" id="KW-1185">Reference proteome</keyword>
<sequence length="1135" mass="123505">MKLHNYVSALVLGIALTLGLAAIPSQSAALATAQENNVEAPPRDGSSPERAAASCWAIKQENPGSPDGSYWLLSPGMEQPQEFFCDQTMDGGGWVMVGRGREGWDTYPQGQGDPAALTQRSRTPADFKPVQLPEKTINGLLSGRAVNSLNDGFRVVRATRTSGGPWQRVDIIPDRMKEWTWALPSEDSARFRFDGSRWYRTDVMDQPFGRNHGTGRIDLLMTRQRNYQGGFGFGTFVFGGNTDANNFLWTPTRRHPLPYSEVYLRPEIANDDPGFQRVPDAGTEAIEQRALVSNFAAPTDWGVTGNLTGRTAEGNSQGQAFAQIGDTIYVGGNFTAATQRSTRTNVPRTALAAFDKNTGELRHEFNVQFDNQVKALLAMPNGKLLVGGEFTTVNGQPRAGTVLLDPVTGAVDESWSLEVTSRLSNGIISVRSFALTDEHVYIGGAFTHLRDANRDWVYARSAARVSHTGAPDRDWNPAFNGSVIDIDTSSDGQRFYAGGYFTESNKNTAHKAAILSTAPGAAPVDPNWRFEGSARYSNNFQQAVQENGGLLFFGGSQHALFGYDTNTLERRSGSITKLDGGDFQAIAGNDDITYAGCHCSDNTYQGAYTWPPMNPDWQQVDNIQWFGAWDSQTGEQLGDFSPYFLRSNNAGAWSLFLDSDGALWAGGDFTGSRTSPTRAQWNGGFVKYPPRDAVAPATPQGAAIRGVTGEGVILEWSPIHDAAHYEIIRDDRVIATTTNTELTVAPGGENRFFIRAVDEAGNRSASTPLLHTEVDLDEVVDEAVLIAVGADWFYSYNAGTPQDDWAQPGADYGAWEIGAAPLGYGGTDLGTEFDVPAAAQRPITTWFAHQFEVPDPTTFSQATLSFIADDGAVVYVNGHEVNRTRMSEGPVSPTTFANAAISAARAAEERVEVEIPSYLLKRGTNTVAVESHLNYRASRSLTFDAQLEVTDFGPAPQPPARPIDLVPAGDDWAMWSQSAAPADDWMSSAQLNSWQTATAPVGWGHDQLATELNPPVAQRPVVSYFVRDFEFDSTEVSDPLNATVQITTRADDGAVVYLNGEEIGRKRISDGPVTHRTYANAAVNARRALEDLLVIELPVSVLREGNNRLAVSTHLNYRRTPSMSFDTNVQVVPHA</sequence>
<dbReference type="NCBIfam" id="NF040941">
    <property type="entry name" value="GGGWT_bact"/>
    <property type="match status" value="1"/>
</dbReference>
<protein>
    <recommendedName>
        <fullName evidence="4">Fibrinogen C-terminal domain-containing protein</fullName>
    </recommendedName>
</protein>
<dbReference type="AlphaFoldDB" id="A0A1H9W2M8"/>
<dbReference type="GO" id="GO:0005975">
    <property type="term" value="P:carbohydrate metabolic process"/>
    <property type="evidence" value="ECO:0007669"/>
    <property type="project" value="UniProtKB-ARBA"/>
</dbReference>
<dbReference type="SUPFAM" id="SSF56496">
    <property type="entry name" value="Fibrinogen C-terminal domain-like"/>
    <property type="match status" value="1"/>
</dbReference>
<feature type="signal peptide" evidence="1">
    <location>
        <begin position="1"/>
        <end position="27"/>
    </location>
</feature>
<proteinExistence type="predicted"/>
<evidence type="ECO:0008006" key="4">
    <source>
        <dbReference type="Google" id="ProtNLM"/>
    </source>
</evidence>
<evidence type="ECO:0000256" key="1">
    <source>
        <dbReference type="SAM" id="SignalP"/>
    </source>
</evidence>
<dbReference type="STRING" id="1121357.SAMN05661109_02508"/>
<dbReference type="EMBL" id="FOGQ01000016">
    <property type="protein sequence ID" value="SES28108.1"/>
    <property type="molecule type" value="Genomic_DNA"/>
</dbReference>
<dbReference type="InterPro" id="IPR011047">
    <property type="entry name" value="Quinoprotein_ADH-like_sf"/>
</dbReference>
<dbReference type="Gene3D" id="3.90.215.10">
    <property type="entry name" value="Gamma Fibrinogen, chain A, domain 1"/>
    <property type="match status" value="1"/>
</dbReference>
<dbReference type="SUPFAM" id="SSF49785">
    <property type="entry name" value="Galactose-binding domain-like"/>
    <property type="match status" value="1"/>
</dbReference>
<dbReference type="InterPro" id="IPR014716">
    <property type="entry name" value="Fibrinogen_a/b/g_C_1"/>
</dbReference>
<dbReference type="SUPFAM" id="SSF50998">
    <property type="entry name" value="Quinoprotein alcohol dehydrogenase-like"/>
    <property type="match status" value="1"/>
</dbReference>
<name>A0A1H9W2M8_9CORY</name>
<evidence type="ECO:0000313" key="2">
    <source>
        <dbReference type="EMBL" id="SES28108.1"/>
    </source>
</evidence>
<accession>A0A1H9W2M8</accession>
<feature type="chain" id="PRO_5011732473" description="Fibrinogen C-terminal domain-containing protein" evidence="1">
    <location>
        <begin position="28"/>
        <end position="1135"/>
    </location>
</feature>
<evidence type="ECO:0000313" key="3">
    <source>
        <dbReference type="Proteomes" id="UP000198929"/>
    </source>
</evidence>
<dbReference type="RefSeq" id="WP_092260654.1">
    <property type="nucleotide sequence ID" value="NZ_CP047199.1"/>
</dbReference>
<dbReference type="InterPro" id="IPR008979">
    <property type="entry name" value="Galactose-bd-like_sf"/>
</dbReference>
<organism evidence="2 3">
    <name type="scientific">Corynebacterium cystitidis DSM 20524</name>
    <dbReference type="NCBI Taxonomy" id="1121357"/>
    <lineage>
        <taxon>Bacteria</taxon>
        <taxon>Bacillati</taxon>
        <taxon>Actinomycetota</taxon>
        <taxon>Actinomycetes</taxon>
        <taxon>Mycobacteriales</taxon>
        <taxon>Corynebacteriaceae</taxon>
        <taxon>Corynebacterium</taxon>
    </lineage>
</organism>
<reference evidence="3" key="1">
    <citation type="submission" date="2016-10" db="EMBL/GenBank/DDBJ databases">
        <authorList>
            <person name="Varghese N."/>
            <person name="Submissions S."/>
        </authorList>
    </citation>
    <scope>NUCLEOTIDE SEQUENCE [LARGE SCALE GENOMIC DNA]</scope>
    <source>
        <strain evidence="3">DSM 20524</strain>
    </source>
</reference>
<gene>
    <name evidence="2" type="ORF">SAMN05661109_02508</name>
</gene>
<dbReference type="Gene3D" id="2.60.40.10">
    <property type="entry name" value="Immunoglobulins"/>
    <property type="match status" value="1"/>
</dbReference>
<dbReference type="InterPro" id="IPR036056">
    <property type="entry name" value="Fibrinogen-like_C"/>
</dbReference>
<keyword evidence="1" id="KW-0732">Signal</keyword>
<dbReference type="Gene3D" id="2.60.120.260">
    <property type="entry name" value="Galactose-binding domain-like"/>
    <property type="match status" value="2"/>
</dbReference>
<dbReference type="InterPro" id="IPR013783">
    <property type="entry name" value="Ig-like_fold"/>
</dbReference>
<dbReference type="Proteomes" id="UP000198929">
    <property type="component" value="Unassembled WGS sequence"/>
</dbReference>